<sequence>MIDHYIENGLTSRERKSGGRACNTKRLSFEDAQKTKTFITNYANTHALVLPGRVAGRKDSGVALLPSPHMKVVVYKAYTEAQQETGKDSKSKKSISHLLPRSVPSTRPWWMIPSQPAKSWASRICSRALPAANRFPCTTASISHSKCTCRVTLCSQDQTISWFPEVWIVCPYQGCWTEAEIKLPDAASQEETPLLRPTQQKLPKLPECIIYSPTENYRYLSGDLNHYHGNWRFPISSIMS</sequence>
<dbReference type="AlphaFoldDB" id="R7ULW5"/>
<name>R7ULW5_CAPTE</name>
<dbReference type="EnsemblMetazoa" id="CapteT200499">
    <property type="protein sequence ID" value="CapteP200499"/>
    <property type="gene ID" value="CapteG200499"/>
</dbReference>
<reference evidence="2" key="3">
    <citation type="submission" date="2015-06" db="UniProtKB">
        <authorList>
            <consortium name="EnsemblMetazoa"/>
        </authorList>
    </citation>
    <scope>IDENTIFICATION</scope>
</reference>
<organism evidence="1">
    <name type="scientific">Capitella teleta</name>
    <name type="common">Polychaete worm</name>
    <dbReference type="NCBI Taxonomy" id="283909"/>
    <lineage>
        <taxon>Eukaryota</taxon>
        <taxon>Metazoa</taxon>
        <taxon>Spiralia</taxon>
        <taxon>Lophotrochozoa</taxon>
        <taxon>Annelida</taxon>
        <taxon>Polychaeta</taxon>
        <taxon>Sedentaria</taxon>
        <taxon>Scolecida</taxon>
        <taxon>Capitellidae</taxon>
        <taxon>Capitella</taxon>
    </lineage>
</organism>
<protein>
    <submittedName>
        <fullName evidence="1 2">Uncharacterized protein</fullName>
    </submittedName>
</protein>
<evidence type="ECO:0000313" key="3">
    <source>
        <dbReference type="Proteomes" id="UP000014760"/>
    </source>
</evidence>
<dbReference type="HOGENOM" id="CLU_1157366_0_0_1"/>
<dbReference type="OrthoDB" id="5980730at2759"/>
<accession>R7ULW5</accession>
<proteinExistence type="predicted"/>
<gene>
    <name evidence="1" type="ORF">CAPTEDRAFT_200499</name>
</gene>
<dbReference type="EMBL" id="KB301957">
    <property type="protein sequence ID" value="ELU04932.1"/>
    <property type="molecule type" value="Genomic_DNA"/>
</dbReference>
<dbReference type="EMBL" id="AMQN01023768">
    <property type="status" value="NOT_ANNOTATED_CDS"/>
    <property type="molecule type" value="Genomic_DNA"/>
</dbReference>
<dbReference type="Proteomes" id="UP000014760">
    <property type="component" value="Unassembled WGS sequence"/>
</dbReference>
<reference evidence="1 3" key="2">
    <citation type="journal article" date="2013" name="Nature">
        <title>Insights into bilaterian evolution from three spiralian genomes.</title>
        <authorList>
            <person name="Simakov O."/>
            <person name="Marletaz F."/>
            <person name="Cho S.J."/>
            <person name="Edsinger-Gonzales E."/>
            <person name="Havlak P."/>
            <person name="Hellsten U."/>
            <person name="Kuo D.H."/>
            <person name="Larsson T."/>
            <person name="Lv J."/>
            <person name="Arendt D."/>
            <person name="Savage R."/>
            <person name="Osoegawa K."/>
            <person name="de Jong P."/>
            <person name="Grimwood J."/>
            <person name="Chapman J.A."/>
            <person name="Shapiro H."/>
            <person name="Aerts A."/>
            <person name="Otillar R.P."/>
            <person name="Terry A.Y."/>
            <person name="Boore J.L."/>
            <person name="Grigoriev I.V."/>
            <person name="Lindberg D.R."/>
            <person name="Seaver E.C."/>
            <person name="Weisblat D.A."/>
            <person name="Putnam N.H."/>
            <person name="Rokhsar D.S."/>
        </authorList>
    </citation>
    <scope>NUCLEOTIDE SEQUENCE</scope>
    <source>
        <strain evidence="1 3">I ESC-2004</strain>
    </source>
</reference>
<evidence type="ECO:0000313" key="1">
    <source>
        <dbReference type="EMBL" id="ELU04932.1"/>
    </source>
</evidence>
<reference evidence="3" key="1">
    <citation type="submission" date="2012-12" db="EMBL/GenBank/DDBJ databases">
        <authorList>
            <person name="Hellsten U."/>
            <person name="Grimwood J."/>
            <person name="Chapman J.A."/>
            <person name="Shapiro H."/>
            <person name="Aerts A."/>
            <person name="Otillar R.P."/>
            <person name="Terry A.Y."/>
            <person name="Boore J.L."/>
            <person name="Simakov O."/>
            <person name="Marletaz F."/>
            <person name="Cho S.-J."/>
            <person name="Edsinger-Gonzales E."/>
            <person name="Havlak P."/>
            <person name="Kuo D.-H."/>
            <person name="Larsson T."/>
            <person name="Lv J."/>
            <person name="Arendt D."/>
            <person name="Savage R."/>
            <person name="Osoegawa K."/>
            <person name="de Jong P."/>
            <person name="Lindberg D.R."/>
            <person name="Seaver E.C."/>
            <person name="Weisblat D.A."/>
            <person name="Putnam N.H."/>
            <person name="Grigoriev I.V."/>
            <person name="Rokhsar D.S."/>
        </authorList>
    </citation>
    <scope>NUCLEOTIDE SEQUENCE</scope>
    <source>
        <strain evidence="3">I ESC-2004</strain>
    </source>
</reference>
<keyword evidence="3" id="KW-1185">Reference proteome</keyword>
<evidence type="ECO:0000313" key="2">
    <source>
        <dbReference type="EnsemblMetazoa" id="CapteP200499"/>
    </source>
</evidence>
<dbReference type="EMBL" id="AMQN01023767">
    <property type="status" value="NOT_ANNOTATED_CDS"/>
    <property type="molecule type" value="Genomic_DNA"/>
</dbReference>